<comment type="caution">
    <text evidence="3">The sequence shown here is derived from an EMBL/GenBank/DDBJ whole genome shotgun (WGS) entry which is preliminary data.</text>
</comment>
<dbReference type="Proteomes" id="UP000218238">
    <property type="component" value="Unassembled WGS sequence"/>
</dbReference>
<dbReference type="GO" id="GO:0016491">
    <property type="term" value="F:oxidoreductase activity"/>
    <property type="evidence" value="ECO:0007669"/>
    <property type="project" value="UniProtKB-KW"/>
</dbReference>
<gene>
    <name evidence="3" type="ORF">CK510_13930</name>
</gene>
<protein>
    <submittedName>
        <fullName evidence="3">Dinucleotide-binding enzyme</fullName>
    </submittedName>
</protein>
<dbReference type="SUPFAM" id="SSF51735">
    <property type="entry name" value="NAD(P)-binding Rossmann-fold domains"/>
    <property type="match status" value="1"/>
</dbReference>
<name>A0A2A2TI83_9CYAN</name>
<evidence type="ECO:0000313" key="3">
    <source>
        <dbReference type="EMBL" id="PAX53443.1"/>
    </source>
</evidence>
<dbReference type="PANTHER" id="PTHR14239">
    <property type="entry name" value="DUDULIN-RELATED"/>
    <property type="match status" value="1"/>
</dbReference>
<dbReference type="InterPro" id="IPR028939">
    <property type="entry name" value="P5C_Rdtase_cat_N"/>
</dbReference>
<proteinExistence type="predicted"/>
<evidence type="ECO:0000313" key="4">
    <source>
        <dbReference type="Proteomes" id="UP000218238"/>
    </source>
</evidence>
<evidence type="ECO:0000259" key="2">
    <source>
        <dbReference type="Pfam" id="PF03807"/>
    </source>
</evidence>
<evidence type="ECO:0000256" key="1">
    <source>
        <dbReference type="ARBA" id="ARBA00023002"/>
    </source>
</evidence>
<dbReference type="Pfam" id="PF03807">
    <property type="entry name" value="F420_oxidored"/>
    <property type="match status" value="1"/>
</dbReference>
<dbReference type="InterPro" id="IPR051267">
    <property type="entry name" value="STEAP_metalloreductase"/>
</dbReference>
<sequence>MKIGVIGSGGIGGTVGTLWAKAGHEVLFSSRNPEKLATLVADAGNNAKAGTIADAAQFADIIFLAVYYWTTDEAIASAGKLAGKIIIDATNPYIRNNAGEVQRVPNVSSALELAKKLPQSKIVKAYNTLPTRIFAEEHHLPNPYTVFYCGDDTGAKSTVSQLITDSGFAGIDTGKISNVINQEPGGLLYNKPLTMDAARELLASI</sequence>
<keyword evidence="4" id="KW-1185">Reference proteome</keyword>
<reference evidence="3 4" key="1">
    <citation type="submission" date="2017-08" db="EMBL/GenBank/DDBJ databases">
        <title>Draft genome sequence of filamentous cyanobacterium Calothrix elsteri CCALA 953.</title>
        <authorList>
            <person name="Gagunashvili A.N."/>
            <person name="Elster J."/>
            <person name="Andresson O.S."/>
        </authorList>
    </citation>
    <scope>NUCLEOTIDE SEQUENCE [LARGE SCALE GENOMIC DNA]</scope>
    <source>
        <strain evidence="3 4">CCALA 953</strain>
    </source>
</reference>
<feature type="domain" description="Pyrroline-5-carboxylate reductase catalytic N-terminal" evidence="2">
    <location>
        <begin position="2"/>
        <end position="92"/>
    </location>
</feature>
<dbReference type="InterPro" id="IPR036291">
    <property type="entry name" value="NAD(P)-bd_dom_sf"/>
</dbReference>
<organism evidence="3 4">
    <name type="scientific">Brunnivagina elsteri CCALA 953</name>
    <dbReference type="NCBI Taxonomy" id="987040"/>
    <lineage>
        <taxon>Bacteria</taxon>
        <taxon>Bacillati</taxon>
        <taxon>Cyanobacteriota</taxon>
        <taxon>Cyanophyceae</taxon>
        <taxon>Nostocales</taxon>
        <taxon>Calotrichaceae</taxon>
        <taxon>Brunnivagina</taxon>
    </lineage>
</organism>
<keyword evidence="1" id="KW-0560">Oxidoreductase</keyword>
<dbReference type="RefSeq" id="WP_095722269.1">
    <property type="nucleotide sequence ID" value="NZ_NTFS01000140.1"/>
</dbReference>
<accession>A0A2A2TI83</accession>
<dbReference type="OrthoDB" id="9786864at2"/>
<dbReference type="EMBL" id="NTFS01000140">
    <property type="protein sequence ID" value="PAX53443.1"/>
    <property type="molecule type" value="Genomic_DNA"/>
</dbReference>
<dbReference type="Gene3D" id="3.40.50.720">
    <property type="entry name" value="NAD(P)-binding Rossmann-like Domain"/>
    <property type="match status" value="1"/>
</dbReference>
<dbReference type="PANTHER" id="PTHR14239:SF10">
    <property type="entry name" value="REDUCTASE"/>
    <property type="match status" value="1"/>
</dbReference>
<dbReference type="AlphaFoldDB" id="A0A2A2TI83"/>